<evidence type="ECO:0000313" key="2">
    <source>
        <dbReference type="Proteomes" id="UP001165083"/>
    </source>
</evidence>
<dbReference type="Proteomes" id="UP001165083">
    <property type="component" value="Unassembled WGS sequence"/>
</dbReference>
<protein>
    <submittedName>
        <fullName evidence="1">Unnamed protein product</fullName>
    </submittedName>
</protein>
<reference evidence="1" key="1">
    <citation type="submission" date="2023-04" db="EMBL/GenBank/DDBJ databases">
        <title>Phytophthora lilii NBRC 32176.</title>
        <authorList>
            <person name="Ichikawa N."/>
            <person name="Sato H."/>
            <person name="Tonouchi N."/>
        </authorList>
    </citation>
    <scope>NUCLEOTIDE SEQUENCE</scope>
    <source>
        <strain evidence="1">NBRC 32176</strain>
    </source>
</reference>
<organism evidence="1 2">
    <name type="scientific">Phytophthora lilii</name>
    <dbReference type="NCBI Taxonomy" id="2077276"/>
    <lineage>
        <taxon>Eukaryota</taxon>
        <taxon>Sar</taxon>
        <taxon>Stramenopiles</taxon>
        <taxon>Oomycota</taxon>
        <taxon>Peronosporomycetes</taxon>
        <taxon>Peronosporales</taxon>
        <taxon>Peronosporaceae</taxon>
        <taxon>Phytophthora</taxon>
    </lineage>
</organism>
<dbReference type="AlphaFoldDB" id="A0A9W6TJ87"/>
<gene>
    <name evidence="1" type="ORF">Plil01_000470000</name>
</gene>
<comment type="caution">
    <text evidence="1">The sequence shown here is derived from an EMBL/GenBank/DDBJ whole genome shotgun (WGS) entry which is preliminary data.</text>
</comment>
<keyword evidence="2" id="KW-1185">Reference proteome</keyword>
<accession>A0A9W6TJ87</accession>
<evidence type="ECO:0000313" key="1">
    <source>
        <dbReference type="EMBL" id="GMF14337.1"/>
    </source>
</evidence>
<sequence length="75" mass="8155">MNVPEEFELAQELHNLDRVDQVDEQIQDSSLLAPAASTGAVAVLEATNVSTLQSKPVRLASLIEHAIPFTVPQFN</sequence>
<name>A0A9W6TJ87_9STRA</name>
<dbReference type="EMBL" id="BSXW01000197">
    <property type="protein sequence ID" value="GMF14337.1"/>
    <property type="molecule type" value="Genomic_DNA"/>
</dbReference>
<proteinExistence type="predicted"/>